<evidence type="ECO:0000256" key="1">
    <source>
        <dbReference type="ARBA" id="ARBA00002578"/>
    </source>
</evidence>
<feature type="transmembrane region" description="Helical" evidence="10">
    <location>
        <begin position="217"/>
        <end position="236"/>
    </location>
</feature>
<reference evidence="12" key="1">
    <citation type="submission" date="2015-04" db="EMBL/GenBank/DDBJ databases">
        <authorList>
            <person name="Mushtaq Mamoona"/>
        </authorList>
    </citation>
    <scope>NUCLEOTIDE SEQUENCE [LARGE SCALE GENOMIC DNA]</scope>
    <source>
        <strain evidence="12">AN4859/03</strain>
    </source>
</reference>
<keyword evidence="12" id="KW-1185">Reference proteome</keyword>
<keyword evidence="7 10" id="KW-0472">Membrane</keyword>
<dbReference type="PANTHER" id="PTHR30065:SF1">
    <property type="entry name" value="SURFACE PRESENTATION OF ANTIGENS PROTEIN SPAR"/>
    <property type="match status" value="1"/>
</dbReference>
<evidence type="ECO:0000256" key="3">
    <source>
        <dbReference type="ARBA" id="ARBA00021717"/>
    </source>
</evidence>
<dbReference type="NCBIfam" id="TIGR01400">
    <property type="entry name" value="fliR"/>
    <property type="match status" value="1"/>
</dbReference>
<sequence length="267" mass="29233">MDNFVNFFQIYLLIMVRFIAILMVAPLFSSNVIPNTIKMALAFIATAAIFPLVANINVQVAPTFVEYFLTLVNEALIGILIGFLMSIIFTAYQVMANFFEIQMGFGISETVDPISQVTVPVLGQLQSLVVILLFIAIDGPSWVIRTLFYSFKAMPVLSDASKAVFTSSFNGVIDRMIYYMSSLFSVALSLALPIMLTLFLLSLSLGLLAKAAPQMNILMLGFPMQIAVGVAAYYILIPVLVSNFMKVLETTIADVNNIITFLSGGTV</sequence>
<accession>A0A0G4K6S5</accession>
<proteinExistence type="inferred from homology"/>
<evidence type="ECO:0000256" key="8">
    <source>
        <dbReference type="ARBA" id="ARBA00023143"/>
    </source>
</evidence>
<evidence type="ECO:0000313" key="11">
    <source>
        <dbReference type="EMBL" id="CRF33229.1"/>
    </source>
</evidence>
<feature type="transmembrane region" description="Helical" evidence="10">
    <location>
        <begin position="6"/>
        <end position="28"/>
    </location>
</feature>
<evidence type="ECO:0000313" key="12">
    <source>
        <dbReference type="Proteomes" id="UP000043763"/>
    </source>
</evidence>
<dbReference type="PRINTS" id="PR00953">
    <property type="entry name" value="TYPE3IMRPROT"/>
</dbReference>
<keyword evidence="6 10" id="KW-1133">Transmembrane helix</keyword>
<feature type="transmembrane region" description="Helical" evidence="10">
    <location>
        <begin position="177"/>
        <end position="205"/>
    </location>
</feature>
<dbReference type="InterPro" id="IPR002010">
    <property type="entry name" value="T3SS_IM_R"/>
</dbReference>
<evidence type="ECO:0000256" key="9">
    <source>
        <dbReference type="NCBIfam" id="TIGR01400"/>
    </source>
</evidence>
<evidence type="ECO:0000256" key="10">
    <source>
        <dbReference type="RuleBase" id="RU362071"/>
    </source>
</evidence>
<comment type="similarity">
    <text evidence="2 10">Belongs to the FliR/MopE/SpaR family.</text>
</comment>
<feature type="transmembrane region" description="Helical" evidence="10">
    <location>
        <begin position="117"/>
        <end position="137"/>
    </location>
</feature>
<dbReference type="Pfam" id="PF01311">
    <property type="entry name" value="Bac_export_1"/>
    <property type="match status" value="1"/>
</dbReference>
<keyword evidence="11" id="KW-0282">Flagellum</keyword>
<dbReference type="RefSeq" id="WP_048594441.1">
    <property type="nucleotide sequence ID" value="NZ_CVLB01000001.1"/>
</dbReference>
<name>A0A0G4K6S5_9SPIR</name>
<dbReference type="Proteomes" id="UP000043763">
    <property type="component" value="Unassembled WGS sequence"/>
</dbReference>
<dbReference type="OrthoDB" id="363096at2"/>
<keyword evidence="5 10" id="KW-0812">Transmembrane</keyword>
<evidence type="ECO:0000256" key="2">
    <source>
        <dbReference type="ARBA" id="ARBA00009772"/>
    </source>
</evidence>
<dbReference type="GO" id="GO:0006605">
    <property type="term" value="P:protein targeting"/>
    <property type="evidence" value="ECO:0007669"/>
    <property type="project" value="UniProtKB-UniRule"/>
</dbReference>
<evidence type="ECO:0000256" key="5">
    <source>
        <dbReference type="ARBA" id="ARBA00022692"/>
    </source>
</evidence>
<evidence type="ECO:0000256" key="4">
    <source>
        <dbReference type="ARBA" id="ARBA00022475"/>
    </source>
</evidence>
<organism evidence="11 12">
    <name type="scientific">Brachyspira suanatina</name>
    <dbReference type="NCBI Taxonomy" id="381802"/>
    <lineage>
        <taxon>Bacteria</taxon>
        <taxon>Pseudomonadati</taxon>
        <taxon>Spirochaetota</taxon>
        <taxon>Spirochaetia</taxon>
        <taxon>Brachyspirales</taxon>
        <taxon>Brachyspiraceae</taxon>
        <taxon>Brachyspira</taxon>
    </lineage>
</organism>
<dbReference type="EMBL" id="CVLB01000001">
    <property type="protein sequence ID" value="CRF33229.1"/>
    <property type="molecule type" value="Genomic_DNA"/>
</dbReference>
<gene>
    <name evidence="11" type="ORF">BRSU_1310</name>
</gene>
<dbReference type="PANTHER" id="PTHR30065">
    <property type="entry name" value="FLAGELLAR BIOSYNTHETIC PROTEIN FLIR"/>
    <property type="match status" value="1"/>
</dbReference>
<feature type="transmembrane region" description="Helical" evidence="10">
    <location>
        <begin position="40"/>
        <end position="60"/>
    </location>
</feature>
<feature type="transmembrane region" description="Helical" evidence="10">
    <location>
        <begin position="75"/>
        <end position="96"/>
    </location>
</feature>
<comment type="function">
    <text evidence="1 10">Role in flagellar biosynthesis.</text>
</comment>
<dbReference type="AlphaFoldDB" id="A0A0G4K6S5"/>
<dbReference type="GO" id="GO:0009425">
    <property type="term" value="C:bacterial-type flagellum basal body"/>
    <property type="evidence" value="ECO:0007669"/>
    <property type="project" value="UniProtKB-SubCell"/>
</dbReference>
<comment type="subcellular location">
    <subcellularLocation>
        <location evidence="10">Cell membrane</location>
        <topology evidence="10">Multi-pass membrane protein</topology>
    </subcellularLocation>
    <subcellularLocation>
        <location evidence="10">Bacterial flagellum basal body</location>
    </subcellularLocation>
</comment>
<keyword evidence="4 10" id="KW-1003">Cell membrane</keyword>
<keyword evidence="11" id="KW-0969">Cilium</keyword>
<dbReference type="GO" id="GO:0044780">
    <property type="term" value="P:bacterial-type flagellum assembly"/>
    <property type="evidence" value="ECO:0007669"/>
    <property type="project" value="UniProtKB-UniRule"/>
</dbReference>
<keyword evidence="11" id="KW-0966">Cell projection</keyword>
<evidence type="ECO:0000256" key="7">
    <source>
        <dbReference type="ARBA" id="ARBA00023136"/>
    </source>
</evidence>
<evidence type="ECO:0000256" key="6">
    <source>
        <dbReference type="ARBA" id="ARBA00022989"/>
    </source>
</evidence>
<keyword evidence="8 10" id="KW-0975">Bacterial flagellum</keyword>
<protein>
    <recommendedName>
        <fullName evidence="3 9">Flagellar biosynthetic protein FliR</fullName>
    </recommendedName>
</protein>
<dbReference type="InterPro" id="IPR006303">
    <property type="entry name" value="FliR"/>
</dbReference>
<dbReference type="GO" id="GO:0005886">
    <property type="term" value="C:plasma membrane"/>
    <property type="evidence" value="ECO:0007669"/>
    <property type="project" value="UniProtKB-SubCell"/>
</dbReference>